<proteinExistence type="predicted"/>
<name>A0A1N7G100_9RHOB</name>
<dbReference type="AlphaFoldDB" id="A0A1N7G100"/>
<gene>
    <name evidence="1" type="ORF">SAMN05421666_1567</name>
</gene>
<protein>
    <submittedName>
        <fullName evidence="1">ABC transporter, phosphonate, substrate-binding protein</fullName>
    </submittedName>
</protein>
<dbReference type="PANTHER" id="PTHR35841:SF1">
    <property type="entry name" value="PHOSPHONATES-BINDING PERIPLASMIC PROTEIN"/>
    <property type="match status" value="1"/>
</dbReference>
<dbReference type="Gene3D" id="3.40.190.10">
    <property type="entry name" value="Periplasmic binding protein-like II"/>
    <property type="match status" value="1"/>
</dbReference>
<evidence type="ECO:0000313" key="2">
    <source>
        <dbReference type="Proteomes" id="UP000186019"/>
    </source>
</evidence>
<organism evidence="1 2">
    <name type="scientific">Roseovarius nanhaiticus</name>
    <dbReference type="NCBI Taxonomy" id="573024"/>
    <lineage>
        <taxon>Bacteria</taxon>
        <taxon>Pseudomonadati</taxon>
        <taxon>Pseudomonadota</taxon>
        <taxon>Alphaproteobacteria</taxon>
        <taxon>Rhodobacterales</taxon>
        <taxon>Roseobacteraceae</taxon>
        <taxon>Roseovarius</taxon>
    </lineage>
</organism>
<sequence length="246" mass="27001">MYDRRETAATLDRLWCHIRAHLDFKTPSFLTRGGNLWDQWQAPDLVLSQTCGYPYRARLKGHVQLVASPQNDLPGCPPGHYNSVFVTRTDEPRRDLSDFADAVFAFSEPLSQSGWAAPQNHVADLGFTFSNDLYTGAHIRSARAVAERSADIACLDAVSWRLIQQHEPYAANLQEITRTAPTPAPPFITAPGQNAAQIRAALAAGIDAIGEADRETLGLYGLTDVPEAAYLAVPNPAPPRDPRTRV</sequence>
<accession>A0A1N7G100</accession>
<keyword evidence="2" id="KW-1185">Reference proteome</keyword>
<dbReference type="STRING" id="573024.SAMN05216208_0569"/>
<dbReference type="PANTHER" id="PTHR35841">
    <property type="entry name" value="PHOSPHONATES-BINDING PERIPLASMIC PROTEIN"/>
    <property type="match status" value="1"/>
</dbReference>
<dbReference type="Proteomes" id="UP000186019">
    <property type="component" value="Unassembled WGS sequence"/>
</dbReference>
<dbReference type="SUPFAM" id="SSF53850">
    <property type="entry name" value="Periplasmic binding protein-like II"/>
    <property type="match status" value="1"/>
</dbReference>
<dbReference type="EMBL" id="FTNV01000001">
    <property type="protein sequence ID" value="SIS06290.1"/>
    <property type="molecule type" value="Genomic_DNA"/>
</dbReference>
<dbReference type="Pfam" id="PF12974">
    <property type="entry name" value="Phosphonate-bd"/>
    <property type="match status" value="1"/>
</dbReference>
<reference evidence="1 2" key="1">
    <citation type="submission" date="2017-01" db="EMBL/GenBank/DDBJ databases">
        <authorList>
            <person name="Mah S.A."/>
            <person name="Swanson W.J."/>
            <person name="Moy G.W."/>
            <person name="Vacquier V.D."/>
        </authorList>
    </citation>
    <scope>NUCLEOTIDE SEQUENCE [LARGE SCALE GENOMIC DNA]</scope>
    <source>
        <strain evidence="1 2">DSM 29590</strain>
    </source>
</reference>
<evidence type="ECO:0000313" key="1">
    <source>
        <dbReference type="EMBL" id="SIS06290.1"/>
    </source>
</evidence>